<keyword evidence="3" id="KW-1185">Reference proteome</keyword>
<name>A0A8K0SBY6_9HYPO</name>
<accession>A0A8K0SBY6</accession>
<reference evidence="2" key="1">
    <citation type="journal article" date="2021" name="Nat. Commun.">
        <title>Genetic determinants of endophytism in the Arabidopsis root mycobiome.</title>
        <authorList>
            <person name="Mesny F."/>
            <person name="Miyauchi S."/>
            <person name="Thiergart T."/>
            <person name="Pickel B."/>
            <person name="Atanasova L."/>
            <person name="Karlsson M."/>
            <person name="Huettel B."/>
            <person name="Barry K.W."/>
            <person name="Haridas S."/>
            <person name="Chen C."/>
            <person name="Bauer D."/>
            <person name="Andreopoulos W."/>
            <person name="Pangilinan J."/>
            <person name="LaButti K."/>
            <person name="Riley R."/>
            <person name="Lipzen A."/>
            <person name="Clum A."/>
            <person name="Drula E."/>
            <person name="Henrissat B."/>
            <person name="Kohler A."/>
            <person name="Grigoriev I.V."/>
            <person name="Martin F.M."/>
            <person name="Hacquard S."/>
        </authorList>
    </citation>
    <scope>NUCLEOTIDE SEQUENCE</scope>
    <source>
        <strain evidence="2">MPI-SDFR-AT-0068</strain>
    </source>
</reference>
<dbReference type="OrthoDB" id="10591998at2759"/>
<evidence type="ECO:0000313" key="2">
    <source>
        <dbReference type="EMBL" id="KAH7262066.1"/>
    </source>
</evidence>
<proteinExistence type="predicted"/>
<dbReference type="EMBL" id="JAGPXF010000001">
    <property type="protein sequence ID" value="KAH7262066.1"/>
    <property type="molecule type" value="Genomic_DNA"/>
</dbReference>
<sequence>MTKRWSLMTTSERSWTILQAHARSCGGPSMTLGPWPIMARDGMGRSPNRPDFPSRTGMLEQAPPAAGAGVALKSRPLKSSTFVAGLDDPTGDGNLTQGTLRAHTSTAQCQPSSLPSLREPLPGISDPWPTGRLPSGLLKSLRQEKPPLDPESPASCILLSPRQGTGCFSLIQGFDGLYCHVHSIAKVREPGQPPDCPKTCDFDAQYPPRAVEVKPKDSLSGMTSNGRPEVGGIPFSRTIDRDLMQDAQQARATQNECDRARLPLPPGVHIDAYTTWEDVHKWMYDILLRI</sequence>
<evidence type="ECO:0000256" key="1">
    <source>
        <dbReference type="SAM" id="MobiDB-lite"/>
    </source>
</evidence>
<dbReference type="Proteomes" id="UP000813427">
    <property type="component" value="Unassembled WGS sequence"/>
</dbReference>
<evidence type="ECO:0000313" key="3">
    <source>
        <dbReference type="Proteomes" id="UP000813427"/>
    </source>
</evidence>
<protein>
    <submittedName>
        <fullName evidence="2">Uncharacterized protein</fullName>
    </submittedName>
</protein>
<comment type="caution">
    <text evidence="2">The sequence shown here is derived from an EMBL/GenBank/DDBJ whole genome shotgun (WGS) entry which is preliminary data.</text>
</comment>
<feature type="region of interest" description="Disordered" evidence="1">
    <location>
        <begin position="215"/>
        <end position="234"/>
    </location>
</feature>
<organism evidence="2 3">
    <name type="scientific">Fusarium tricinctum</name>
    <dbReference type="NCBI Taxonomy" id="61284"/>
    <lineage>
        <taxon>Eukaryota</taxon>
        <taxon>Fungi</taxon>
        <taxon>Dikarya</taxon>
        <taxon>Ascomycota</taxon>
        <taxon>Pezizomycotina</taxon>
        <taxon>Sordariomycetes</taxon>
        <taxon>Hypocreomycetidae</taxon>
        <taxon>Hypocreales</taxon>
        <taxon>Nectriaceae</taxon>
        <taxon>Fusarium</taxon>
        <taxon>Fusarium tricinctum species complex</taxon>
    </lineage>
</organism>
<dbReference type="AlphaFoldDB" id="A0A8K0SBY6"/>
<gene>
    <name evidence="2" type="ORF">BKA59DRAFT_550442</name>
</gene>